<accession>A0ABV7WQJ6</accession>
<comment type="caution">
    <text evidence="1">The sequence shown here is derived from an EMBL/GenBank/DDBJ whole genome shotgun (WGS) entry which is preliminary data.</text>
</comment>
<dbReference type="RefSeq" id="WP_290281010.1">
    <property type="nucleotide sequence ID" value="NZ_JAUFQI010000001.1"/>
</dbReference>
<reference evidence="2" key="1">
    <citation type="journal article" date="2019" name="Int. J. Syst. Evol. Microbiol.">
        <title>The Global Catalogue of Microorganisms (GCM) 10K type strain sequencing project: providing services to taxonomists for standard genome sequencing and annotation.</title>
        <authorList>
            <consortium name="The Broad Institute Genomics Platform"/>
            <consortium name="The Broad Institute Genome Sequencing Center for Infectious Disease"/>
            <person name="Wu L."/>
            <person name="Ma J."/>
        </authorList>
    </citation>
    <scope>NUCLEOTIDE SEQUENCE [LARGE SCALE GENOMIC DNA]</scope>
    <source>
        <strain evidence="2">CECT 8288</strain>
    </source>
</reference>
<name>A0ABV7WQJ6_9GAMM</name>
<evidence type="ECO:0000313" key="1">
    <source>
        <dbReference type="EMBL" id="MFC3700288.1"/>
    </source>
</evidence>
<sequence>MSNLTAQDWSESAINVLRVKEQNCAETDLFCIGYLIPQVELLEVELIDKQASADWWQQQFIEFVRGNMSADKMQADDERTIEQLMADL</sequence>
<protein>
    <submittedName>
        <fullName evidence="1">Uncharacterized protein</fullName>
    </submittedName>
</protein>
<keyword evidence="2" id="KW-1185">Reference proteome</keyword>
<organism evidence="1 2">
    <name type="scientific">Reinekea marina</name>
    <dbReference type="NCBI Taxonomy" id="1310421"/>
    <lineage>
        <taxon>Bacteria</taxon>
        <taxon>Pseudomonadati</taxon>
        <taxon>Pseudomonadota</taxon>
        <taxon>Gammaproteobacteria</taxon>
        <taxon>Oceanospirillales</taxon>
        <taxon>Saccharospirillaceae</taxon>
        <taxon>Reinekea</taxon>
    </lineage>
</organism>
<proteinExistence type="predicted"/>
<dbReference type="Proteomes" id="UP001595710">
    <property type="component" value="Unassembled WGS sequence"/>
</dbReference>
<evidence type="ECO:0000313" key="2">
    <source>
        <dbReference type="Proteomes" id="UP001595710"/>
    </source>
</evidence>
<dbReference type="EMBL" id="JBHRYN010000003">
    <property type="protein sequence ID" value="MFC3700288.1"/>
    <property type="molecule type" value="Genomic_DNA"/>
</dbReference>
<gene>
    <name evidence="1" type="ORF">ACFOND_01445</name>
</gene>